<keyword evidence="1" id="KW-0548">Nucleotidyltransferase</keyword>
<dbReference type="Proteomes" id="UP000245207">
    <property type="component" value="Unassembled WGS sequence"/>
</dbReference>
<keyword evidence="1" id="KW-0695">RNA-directed DNA polymerase</keyword>
<gene>
    <name evidence="1" type="ORF">CTI12_AA056830</name>
</gene>
<dbReference type="EMBL" id="PKPP01000289">
    <property type="protein sequence ID" value="PWA94733.1"/>
    <property type="molecule type" value="Genomic_DNA"/>
</dbReference>
<proteinExistence type="predicted"/>
<keyword evidence="2" id="KW-1185">Reference proteome</keyword>
<evidence type="ECO:0000313" key="1">
    <source>
        <dbReference type="EMBL" id="PWA94733.1"/>
    </source>
</evidence>
<dbReference type="OrthoDB" id="1746852at2759"/>
<comment type="caution">
    <text evidence="1">The sequence shown here is derived from an EMBL/GenBank/DDBJ whole genome shotgun (WGS) entry which is preliminary data.</text>
</comment>
<evidence type="ECO:0000313" key="2">
    <source>
        <dbReference type="Proteomes" id="UP000245207"/>
    </source>
</evidence>
<sequence>MYEHCFKQLPDNVRKQIHPTTIPLIRFSSERSIPEGIIHLETTVGSDPLSRIVIMEFHVVKSNFKYPVKDVELAASIENMTTREIQWEAILGDNKGEEKMVINDRRPDQPIKIGKHLPHHLKNQLVQLLANSQDVLAWMFSPIHQLT</sequence>
<dbReference type="GO" id="GO:0003964">
    <property type="term" value="F:RNA-directed DNA polymerase activity"/>
    <property type="evidence" value="ECO:0007669"/>
    <property type="project" value="UniProtKB-KW"/>
</dbReference>
<accession>A0A2U1Q9S0</accession>
<keyword evidence="1" id="KW-0808">Transferase</keyword>
<name>A0A2U1Q9S0_ARTAN</name>
<organism evidence="1 2">
    <name type="scientific">Artemisia annua</name>
    <name type="common">Sweet wormwood</name>
    <dbReference type="NCBI Taxonomy" id="35608"/>
    <lineage>
        <taxon>Eukaryota</taxon>
        <taxon>Viridiplantae</taxon>
        <taxon>Streptophyta</taxon>
        <taxon>Embryophyta</taxon>
        <taxon>Tracheophyta</taxon>
        <taxon>Spermatophyta</taxon>
        <taxon>Magnoliopsida</taxon>
        <taxon>eudicotyledons</taxon>
        <taxon>Gunneridae</taxon>
        <taxon>Pentapetalae</taxon>
        <taxon>asterids</taxon>
        <taxon>campanulids</taxon>
        <taxon>Asterales</taxon>
        <taxon>Asteraceae</taxon>
        <taxon>Asteroideae</taxon>
        <taxon>Anthemideae</taxon>
        <taxon>Artemisiinae</taxon>
        <taxon>Artemisia</taxon>
    </lineage>
</organism>
<reference evidence="1 2" key="1">
    <citation type="journal article" date="2018" name="Mol. Plant">
        <title>The genome of Artemisia annua provides insight into the evolution of Asteraceae family and artemisinin biosynthesis.</title>
        <authorList>
            <person name="Shen Q."/>
            <person name="Zhang L."/>
            <person name="Liao Z."/>
            <person name="Wang S."/>
            <person name="Yan T."/>
            <person name="Shi P."/>
            <person name="Liu M."/>
            <person name="Fu X."/>
            <person name="Pan Q."/>
            <person name="Wang Y."/>
            <person name="Lv Z."/>
            <person name="Lu X."/>
            <person name="Zhang F."/>
            <person name="Jiang W."/>
            <person name="Ma Y."/>
            <person name="Chen M."/>
            <person name="Hao X."/>
            <person name="Li L."/>
            <person name="Tang Y."/>
            <person name="Lv G."/>
            <person name="Zhou Y."/>
            <person name="Sun X."/>
            <person name="Brodelius P.E."/>
            <person name="Rose J.K.C."/>
            <person name="Tang K."/>
        </authorList>
    </citation>
    <scope>NUCLEOTIDE SEQUENCE [LARGE SCALE GENOMIC DNA]</scope>
    <source>
        <strain evidence="2">cv. Huhao1</strain>
        <tissue evidence="1">Leaf</tissue>
    </source>
</reference>
<protein>
    <submittedName>
        <fullName evidence="1">Reverse transcriptase domain-containing protein</fullName>
    </submittedName>
</protein>
<dbReference type="AlphaFoldDB" id="A0A2U1Q9S0"/>